<keyword evidence="1" id="KW-1185">Reference proteome</keyword>
<dbReference type="AlphaFoldDB" id="A0A914KGK1"/>
<accession>A0A914KGK1</accession>
<dbReference type="Proteomes" id="UP000887563">
    <property type="component" value="Unplaced"/>
</dbReference>
<name>A0A914KGK1_MELIC</name>
<reference evidence="2" key="1">
    <citation type="submission" date="2022-11" db="UniProtKB">
        <authorList>
            <consortium name="WormBaseParasite"/>
        </authorList>
    </citation>
    <scope>IDENTIFICATION</scope>
</reference>
<evidence type="ECO:0000313" key="1">
    <source>
        <dbReference type="Proteomes" id="UP000887563"/>
    </source>
</evidence>
<dbReference type="WBParaSite" id="Minc3s00007g00468">
    <property type="protein sequence ID" value="Minc3s00007g00468"/>
    <property type="gene ID" value="Minc3s00007g00468"/>
</dbReference>
<sequence>MNRLLTPIEHILTEQNSSWRTIEPTDVEQLSKVELGGLMYWIEKLTPFRQLDIKDREILFKVDF</sequence>
<proteinExistence type="predicted"/>
<organism evidence="1 2">
    <name type="scientific">Meloidogyne incognita</name>
    <name type="common">Southern root-knot nematode worm</name>
    <name type="synonym">Oxyuris incognita</name>
    <dbReference type="NCBI Taxonomy" id="6306"/>
    <lineage>
        <taxon>Eukaryota</taxon>
        <taxon>Metazoa</taxon>
        <taxon>Ecdysozoa</taxon>
        <taxon>Nematoda</taxon>
        <taxon>Chromadorea</taxon>
        <taxon>Rhabditida</taxon>
        <taxon>Tylenchina</taxon>
        <taxon>Tylenchomorpha</taxon>
        <taxon>Tylenchoidea</taxon>
        <taxon>Meloidogynidae</taxon>
        <taxon>Meloidogyninae</taxon>
        <taxon>Meloidogyne</taxon>
        <taxon>Meloidogyne incognita group</taxon>
    </lineage>
</organism>
<evidence type="ECO:0000313" key="2">
    <source>
        <dbReference type="WBParaSite" id="Minc3s00007g00468"/>
    </source>
</evidence>
<protein>
    <submittedName>
        <fullName evidence="2">Uncharacterized protein</fullName>
    </submittedName>
</protein>